<keyword evidence="2" id="KW-1185">Reference proteome</keyword>
<dbReference type="Proteomes" id="UP001189429">
    <property type="component" value="Unassembled WGS sequence"/>
</dbReference>
<protein>
    <recommendedName>
        <fullName evidence="3">V-type proton ATPase subunit G</fullName>
    </recommendedName>
</protein>
<evidence type="ECO:0000313" key="1">
    <source>
        <dbReference type="EMBL" id="CAK0884013.1"/>
    </source>
</evidence>
<evidence type="ECO:0008006" key="3">
    <source>
        <dbReference type="Google" id="ProtNLM"/>
    </source>
</evidence>
<evidence type="ECO:0000313" key="2">
    <source>
        <dbReference type="Proteomes" id="UP001189429"/>
    </source>
</evidence>
<gene>
    <name evidence="1" type="ORF">PCOR1329_LOCUS66073</name>
</gene>
<comment type="caution">
    <text evidence="1">The sequence shown here is derived from an EMBL/GenBank/DDBJ whole genome shotgun (WGS) entry which is preliminary data.</text>
</comment>
<organism evidence="1 2">
    <name type="scientific">Prorocentrum cordatum</name>
    <dbReference type="NCBI Taxonomy" id="2364126"/>
    <lineage>
        <taxon>Eukaryota</taxon>
        <taxon>Sar</taxon>
        <taxon>Alveolata</taxon>
        <taxon>Dinophyceae</taxon>
        <taxon>Prorocentrales</taxon>
        <taxon>Prorocentraceae</taxon>
        <taxon>Prorocentrum</taxon>
    </lineage>
</organism>
<proteinExistence type="predicted"/>
<dbReference type="EMBL" id="CAUYUJ010018493">
    <property type="protein sequence ID" value="CAK0884013.1"/>
    <property type="molecule type" value="Genomic_DNA"/>
</dbReference>
<reference evidence="1" key="1">
    <citation type="submission" date="2023-10" db="EMBL/GenBank/DDBJ databases">
        <authorList>
            <person name="Chen Y."/>
            <person name="Shah S."/>
            <person name="Dougan E. K."/>
            <person name="Thang M."/>
            <person name="Chan C."/>
        </authorList>
    </citation>
    <scope>NUCLEOTIDE SEQUENCE [LARGE SCALE GENOMIC DNA]</scope>
</reference>
<sequence>PAQRSSGWPAAHARWPCFKIMAGQGAAGAAELEVLRQLIRESADAILVAAEDAEKRYGDQREELAMLRRKQDEMHTASREHLWPTKQCSGVSPARFGGGLLVWFICQSG</sequence>
<feature type="non-terminal residue" evidence="1">
    <location>
        <position position="1"/>
    </location>
</feature>
<name>A0ABN9WCH1_9DINO</name>
<accession>A0ABN9WCH1</accession>